<protein>
    <submittedName>
        <fullName evidence="1">Uncharacterized protein</fullName>
    </submittedName>
</protein>
<sequence length="137" mass="15858">FLLAMEFYGLREIVGAEDNPTIVNWFRDIGHSWVKNDETAWCSCFINWLAWKLELEMSTKLNARSWLEHGTVIQKPEIGDVVILWRDSITSWKGHVGLYAGFEHDTVYILGGNQSNQVNIKGYPSNRVLGYRRLNQI</sequence>
<organism evidence="1">
    <name type="scientific">marine sediment metagenome</name>
    <dbReference type="NCBI Taxonomy" id="412755"/>
    <lineage>
        <taxon>unclassified sequences</taxon>
        <taxon>metagenomes</taxon>
        <taxon>ecological metagenomes</taxon>
    </lineage>
</organism>
<dbReference type="AlphaFoldDB" id="X0YYG4"/>
<dbReference type="SUPFAM" id="SSF54001">
    <property type="entry name" value="Cysteine proteinases"/>
    <property type="match status" value="1"/>
</dbReference>
<evidence type="ECO:0000313" key="1">
    <source>
        <dbReference type="EMBL" id="GAG61465.1"/>
    </source>
</evidence>
<reference evidence="1" key="1">
    <citation type="journal article" date="2014" name="Front. Microbiol.">
        <title>High frequency of phylogenetically diverse reductive dehalogenase-homologous genes in deep subseafloor sedimentary metagenomes.</title>
        <authorList>
            <person name="Kawai M."/>
            <person name="Futagami T."/>
            <person name="Toyoda A."/>
            <person name="Takaki Y."/>
            <person name="Nishi S."/>
            <person name="Hori S."/>
            <person name="Arai W."/>
            <person name="Tsubouchi T."/>
            <person name="Morono Y."/>
            <person name="Uchiyama I."/>
            <person name="Ito T."/>
            <person name="Fujiyama A."/>
            <person name="Inagaki F."/>
            <person name="Takami H."/>
        </authorList>
    </citation>
    <scope>NUCLEOTIDE SEQUENCE</scope>
    <source>
        <strain evidence="1">Expedition CK06-06</strain>
    </source>
</reference>
<accession>X0YYG4</accession>
<dbReference type="Gene3D" id="3.90.1720.10">
    <property type="entry name" value="endopeptidase domain like (from Nostoc punctiforme)"/>
    <property type="match status" value="1"/>
</dbReference>
<dbReference type="EMBL" id="BART01002420">
    <property type="protein sequence ID" value="GAG61465.1"/>
    <property type="molecule type" value="Genomic_DNA"/>
</dbReference>
<feature type="non-terminal residue" evidence="1">
    <location>
        <position position="1"/>
    </location>
</feature>
<name>X0YYG4_9ZZZZ</name>
<dbReference type="NCBIfam" id="TIGR02594">
    <property type="entry name" value="TIGR02594 family protein"/>
    <property type="match status" value="1"/>
</dbReference>
<dbReference type="InterPro" id="IPR013423">
    <property type="entry name" value="CHP02594"/>
</dbReference>
<comment type="caution">
    <text evidence="1">The sequence shown here is derived from an EMBL/GenBank/DDBJ whole genome shotgun (WGS) entry which is preliminary data.</text>
</comment>
<gene>
    <name evidence="1" type="ORF">S01H4_07410</name>
</gene>
<dbReference type="InterPro" id="IPR038765">
    <property type="entry name" value="Papain-like_cys_pep_sf"/>
</dbReference>
<proteinExistence type="predicted"/>